<sequence length="642" mass="72275">MEPRPELLLEGSLPDNWTPTSWMPVTFQAQHFARCMQNLLRNPNLTSTHLFRADILYDSDSDKAVLSCGGDLTPYGDQTPQDSLARHMKAGLRPKTLRVKDFQWQRTVVRELIPRNRQLDKPMVQTVHMFTSQSPNITSSRDKTDRPRTSLVFYLPHVDDPEAMPFYHPTLQGICFVHVASTSCSSASTPAHQNSPWGAMAIHVLAYPSQPPSSLEPKLTRIILSLLTTISKHSHGAQEGYEKRVQHDVVIPQKRFQERYARLKERYAKEICQGWREVTDPGKHVFEDLGIAAFLSEVWEEMYELDGEEGENAGDEGRKGRFPGFVDIGCGNGLLVHILRQEGFEGWGFDVRKRKSWAMYPEATREMLKVATLVPEVLLPASSVSDRSVSNGVTAIDPSTNGPGEKTQHSGIFQPGTFIVSNHADELTAWTPLLAYLNDSPWIAIPCCSHDLGGQRFRAPKTLRTTRDQRDDKQEASEPTEQDERQPPAANRDDDDDDDVSIRARQAAETGSLRHADPTTSLDEPSPQTSPRDPDKVEDQMPHRPSKSKPPSAYASLCNYVSLIAVELGYEPEVEMLRIPSTRNTCVLGRGVKGEKRVEDIERRKEAVKRFVEMETRMPVEELRRAWLLRAGMISGKQGEGH</sequence>
<keyword evidence="8 11" id="KW-0949">S-adenosyl-L-methionine</keyword>
<keyword evidence="14" id="KW-1185">Reference proteome</keyword>
<keyword evidence="7 11" id="KW-0808">Transferase</keyword>
<feature type="region of interest" description="Disordered" evidence="12">
    <location>
        <begin position="389"/>
        <end position="410"/>
    </location>
</feature>
<dbReference type="GO" id="GO:0141101">
    <property type="term" value="F:tRNA(Ser) (uridine(44)-2'-O-)-methyltransferase activity"/>
    <property type="evidence" value="ECO:0007669"/>
    <property type="project" value="UniProtKB-EC"/>
</dbReference>
<dbReference type="AlphaFoldDB" id="A0A2K1QJ14"/>
<evidence type="ECO:0000256" key="1">
    <source>
        <dbReference type="ARBA" id="ARBA00004496"/>
    </source>
</evidence>
<comment type="subcellular location">
    <subcellularLocation>
        <location evidence="1 11">Cytoplasm</location>
    </subcellularLocation>
</comment>
<evidence type="ECO:0000256" key="9">
    <source>
        <dbReference type="ARBA" id="ARBA00022694"/>
    </source>
</evidence>
<feature type="region of interest" description="Disordered" evidence="12">
    <location>
        <begin position="459"/>
        <end position="553"/>
    </location>
</feature>
<evidence type="ECO:0000256" key="5">
    <source>
        <dbReference type="ARBA" id="ARBA00022490"/>
    </source>
</evidence>
<evidence type="ECO:0000256" key="7">
    <source>
        <dbReference type="ARBA" id="ARBA00022679"/>
    </source>
</evidence>
<evidence type="ECO:0000256" key="3">
    <source>
        <dbReference type="ARBA" id="ARBA00012795"/>
    </source>
</evidence>
<dbReference type="InParanoid" id="A0A2K1QJ14"/>
<comment type="function">
    <text evidence="11">Adenosyl-L-methionine (AdoMet)-dependent tRNA (uracil-O(2)-)-methyltransferase.</text>
</comment>
<keyword evidence="5 11" id="KW-0963">Cytoplasm</keyword>
<accession>A0A2K1QJ14</accession>
<dbReference type="Proteomes" id="UP000243797">
    <property type="component" value="Unassembled WGS sequence"/>
</dbReference>
<evidence type="ECO:0000256" key="8">
    <source>
        <dbReference type="ARBA" id="ARBA00022691"/>
    </source>
</evidence>
<evidence type="ECO:0000256" key="4">
    <source>
        <dbReference type="ARBA" id="ARBA00017788"/>
    </source>
</evidence>
<feature type="compositionally biased region" description="Basic and acidic residues" evidence="12">
    <location>
        <begin position="465"/>
        <end position="486"/>
    </location>
</feature>
<protein>
    <recommendedName>
        <fullName evidence="4 11">tRNA (uracil-O(2)-)-methyltransferase</fullName>
        <ecNumber evidence="3 11">2.1.1.211</ecNumber>
    </recommendedName>
</protein>
<gene>
    <name evidence="13" type="ORF">CAC42_2108</name>
</gene>
<evidence type="ECO:0000256" key="11">
    <source>
        <dbReference type="RuleBase" id="RU368004"/>
    </source>
</evidence>
<evidence type="ECO:0000313" key="14">
    <source>
        <dbReference type="Proteomes" id="UP000243797"/>
    </source>
</evidence>
<dbReference type="GO" id="GO:0005737">
    <property type="term" value="C:cytoplasm"/>
    <property type="evidence" value="ECO:0007669"/>
    <property type="project" value="UniProtKB-SubCell"/>
</dbReference>
<comment type="similarity">
    <text evidence="2 11">Belongs to the TRM44 family.</text>
</comment>
<feature type="compositionally biased region" description="Polar residues" evidence="12">
    <location>
        <begin position="518"/>
        <end position="531"/>
    </location>
</feature>
<evidence type="ECO:0000256" key="12">
    <source>
        <dbReference type="SAM" id="MobiDB-lite"/>
    </source>
</evidence>
<evidence type="ECO:0000256" key="10">
    <source>
        <dbReference type="ARBA" id="ARBA00047957"/>
    </source>
</evidence>
<dbReference type="OrthoDB" id="10047021at2759"/>
<dbReference type="Pfam" id="PF07757">
    <property type="entry name" value="AdoMet_MTase"/>
    <property type="match status" value="1"/>
</dbReference>
<dbReference type="GO" id="GO:0030488">
    <property type="term" value="P:tRNA methylation"/>
    <property type="evidence" value="ECO:0007669"/>
    <property type="project" value="UniProtKB-UniRule"/>
</dbReference>
<comment type="caution">
    <text evidence="13">The sequence shown here is derived from an EMBL/GenBank/DDBJ whole genome shotgun (WGS) entry which is preliminary data.</text>
</comment>
<keyword evidence="9 11" id="KW-0819">tRNA processing</keyword>
<dbReference type="EC" id="2.1.1.211" evidence="3 11"/>
<evidence type="ECO:0000313" key="13">
    <source>
        <dbReference type="EMBL" id="PNS14879.1"/>
    </source>
</evidence>
<dbReference type="PANTHER" id="PTHR21210:SF0">
    <property type="entry name" value="TRNA (URACIL-O(2)-)-METHYLTRANSFERASE-RELATED"/>
    <property type="match status" value="1"/>
</dbReference>
<dbReference type="EMBL" id="NKHZ01000081">
    <property type="protein sequence ID" value="PNS14879.1"/>
    <property type="molecule type" value="Genomic_DNA"/>
</dbReference>
<comment type="catalytic activity">
    <reaction evidence="10 11">
        <text>uridine(44) in tRNA(Ser) + S-adenosyl-L-methionine = 2'-O-methyluridine(44) in tRNA(Ser) + S-adenosyl-L-homocysteine + H(+)</text>
        <dbReference type="Rhea" id="RHEA:43100"/>
        <dbReference type="Rhea" id="RHEA-COMP:10339"/>
        <dbReference type="Rhea" id="RHEA-COMP:10340"/>
        <dbReference type="ChEBI" id="CHEBI:15378"/>
        <dbReference type="ChEBI" id="CHEBI:57856"/>
        <dbReference type="ChEBI" id="CHEBI:59789"/>
        <dbReference type="ChEBI" id="CHEBI:65315"/>
        <dbReference type="ChEBI" id="CHEBI:74478"/>
        <dbReference type="EC" id="2.1.1.211"/>
    </reaction>
</comment>
<keyword evidence="6 11" id="KW-0489">Methyltransferase</keyword>
<feature type="compositionally biased region" description="Polar residues" evidence="12">
    <location>
        <begin position="389"/>
        <end position="402"/>
    </location>
</feature>
<dbReference type="FunCoup" id="A0A2K1QJ14">
    <property type="interactions" value="77"/>
</dbReference>
<feature type="compositionally biased region" description="Basic and acidic residues" evidence="12">
    <location>
        <begin position="532"/>
        <end position="542"/>
    </location>
</feature>
<dbReference type="InterPro" id="IPR011671">
    <property type="entry name" value="tRNA_uracil_MeTrfase"/>
</dbReference>
<reference evidence="13 14" key="1">
    <citation type="submission" date="2017-06" db="EMBL/GenBank/DDBJ databases">
        <title>Draft genome sequence of a variant of Elsinoe murrayae.</title>
        <authorList>
            <person name="Cheng Q."/>
        </authorList>
    </citation>
    <scope>NUCLEOTIDE SEQUENCE [LARGE SCALE GENOMIC DNA]</scope>
    <source>
        <strain evidence="13 14">CQ-2017a</strain>
    </source>
</reference>
<evidence type="ECO:0000256" key="6">
    <source>
        <dbReference type="ARBA" id="ARBA00022603"/>
    </source>
</evidence>
<evidence type="ECO:0000256" key="2">
    <source>
        <dbReference type="ARBA" id="ARBA00009056"/>
    </source>
</evidence>
<name>A0A2K1QJ14_9PEZI</name>
<dbReference type="STRING" id="2082308.A0A2K1QJ14"/>
<dbReference type="PANTHER" id="PTHR21210">
    <property type="entry name" value="TRNA (URACIL-O(2)-)-METHYLTRANSFERASE-RELATED"/>
    <property type="match status" value="1"/>
</dbReference>
<proteinExistence type="inferred from homology"/>
<organism evidence="13 14">
    <name type="scientific">Sphaceloma murrayae</name>
    <dbReference type="NCBI Taxonomy" id="2082308"/>
    <lineage>
        <taxon>Eukaryota</taxon>
        <taxon>Fungi</taxon>
        <taxon>Dikarya</taxon>
        <taxon>Ascomycota</taxon>
        <taxon>Pezizomycotina</taxon>
        <taxon>Dothideomycetes</taxon>
        <taxon>Dothideomycetidae</taxon>
        <taxon>Myriangiales</taxon>
        <taxon>Elsinoaceae</taxon>
        <taxon>Sphaceloma</taxon>
    </lineage>
</organism>